<dbReference type="CDD" id="cd07316">
    <property type="entry name" value="terB_like_DjlA"/>
    <property type="match status" value="1"/>
</dbReference>
<dbReference type="PROSITE" id="PS50076">
    <property type="entry name" value="DNAJ_2"/>
    <property type="match status" value="1"/>
</dbReference>
<dbReference type="InterPro" id="IPR007791">
    <property type="entry name" value="DjlA_N"/>
</dbReference>
<evidence type="ECO:0000313" key="2">
    <source>
        <dbReference type="EMBL" id="TBW38818.1"/>
    </source>
</evidence>
<dbReference type="EMBL" id="SJFN01000010">
    <property type="protein sequence ID" value="TBW38818.1"/>
    <property type="molecule type" value="Genomic_DNA"/>
</dbReference>
<accession>A0A4Q9VUV7</accession>
<dbReference type="Proteomes" id="UP000292781">
    <property type="component" value="Unassembled WGS sequence"/>
</dbReference>
<feature type="domain" description="J" evidence="1">
    <location>
        <begin position="152"/>
        <end position="212"/>
    </location>
</feature>
<protein>
    <submittedName>
        <fullName evidence="2">DnaJ family molecular chaperone</fullName>
    </submittedName>
</protein>
<dbReference type="SUPFAM" id="SSF46565">
    <property type="entry name" value="Chaperone J-domain"/>
    <property type="match status" value="1"/>
</dbReference>
<dbReference type="InterPro" id="IPR036869">
    <property type="entry name" value="J_dom_sf"/>
</dbReference>
<dbReference type="Gene3D" id="1.10.3680.10">
    <property type="entry name" value="TerB-like"/>
    <property type="match status" value="1"/>
</dbReference>
<comment type="caution">
    <text evidence="2">The sequence shown here is derived from an EMBL/GenBank/DDBJ whole genome shotgun (WGS) entry which is preliminary data.</text>
</comment>
<dbReference type="CDD" id="cd06257">
    <property type="entry name" value="DnaJ"/>
    <property type="match status" value="1"/>
</dbReference>
<organism evidence="2 3">
    <name type="scientific">Siculibacillus lacustris</name>
    <dbReference type="NCBI Taxonomy" id="1549641"/>
    <lineage>
        <taxon>Bacteria</taxon>
        <taxon>Pseudomonadati</taxon>
        <taxon>Pseudomonadota</taxon>
        <taxon>Alphaproteobacteria</taxon>
        <taxon>Hyphomicrobiales</taxon>
        <taxon>Ancalomicrobiaceae</taxon>
        <taxon>Siculibacillus</taxon>
    </lineage>
</organism>
<dbReference type="Pfam" id="PF05099">
    <property type="entry name" value="TerB"/>
    <property type="match status" value="1"/>
</dbReference>
<dbReference type="PRINTS" id="PR00625">
    <property type="entry name" value="JDOMAIN"/>
</dbReference>
<dbReference type="Pfam" id="PF00226">
    <property type="entry name" value="DnaJ"/>
    <property type="match status" value="1"/>
</dbReference>
<dbReference type="InterPro" id="IPR029024">
    <property type="entry name" value="TerB-like"/>
</dbReference>
<name>A0A4Q9VUV7_9HYPH</name>
<evidence type="ECO:0000313" key="3">
    <source>
        <dbReference type="Proteomes" id="UP000292781"/>
    </source>
</evidence>
<dbReference type="AlphaFoldDB" id="A0A4Q9VUV7"/>
<dbReference type="InterPro" id="IPR050817">
    <property type="entry name" value="DjlA_DnaK_co-chaperone"/>
</dbReference>
<dbReference type="PANTHER" id="PTHR24074">
    <property type="entry name" value="CO-CHAPERONE PROTEIN DJLA"/>
    <property type="match status" value="1"/>
</dbReference>
<dbReference type="SUPFAM" id="SSF158682">
    <property type="entry name" value="TerB-like"/>
    <property type="match status" value="1"/>
</dbReference>
<dbReference type="Gene3D" id="1.10.287.110">
    <property type="entry name" value="DnaJ domain"/>
    <property type="match status" value="1"/>
</dbReference>
<proteinExistence type="predicted"/>
<reference evidence="2 3" key="1">
    <citation type="submission" date="2019-02" db="EMBL/GenBank/DDBJ databases">
        <title>Siculibacillus lacustris gen. nov., sp. nov., a new rosette-forming bacterium isolated from a freshwater crater lake (Lake St. Ana, Romania).</title>
        <authorList>
            <person name="Felfoldi T."/>
            <person name="Marton Z."/>
            <person name="Szabo A."/>
            <person name="Mentes A."/>
            <person name="Boka K."/>
            <person name="Marialigeti K."/>
            <person name="Mathe I."/>
            <person name="Koncz M."/>
            <person name="Schumann P."/>
            <person name="Toth E."/>
        </authorList>
    </citation>
    <scope>NUCLEOTIDE SEQUENCE [LARGE SCALE GENOMIC DNA]</scope>
    <source>
        <strain evidence="2 3">SA-279</strain>
    </source>
</reference>
<dbReference type="OrthoDB" id="9782583at2"/>
<dbReference type="SMART" id="SM00271">
    <property type="entry name" value="DnaJ"/>
    <property type="match status" value="1"/>
</dbReference>
<sequence length="222" mass="24363">MTGLAPLYDVIATRLAEWGAAREPVAFTVALIALSAKMARADGVVSIDEVEMFRRIVEIPEGEERAVERLFDLAQRDIAGFESHAARIAGLATADPVLLGDVLEGLFHIAAADGFVHERELAFLERVGEIFGLAGPAFERIASGFVRRRGPDPYRILGIPRDADDETVKKAWRKLVVECHPDRHFAHGLPREAMAILTDRMASINAAFEQIRLERGLGRVAG</sequence>
<dbReference type="InterPro" id="IPR001623">
    <property type="entry name" value="DnaJ_domain"/>
</dbReference>
<keyword evidence="3" id="KW-1185">Reference proteome</keyword>
<evidence type="ECO:0000259" key="1">
    <source>
        <dbReference type="PROSITE" id="PS50076"/>
    </source>
</evidence>
<gene>
    <name evidence="2" type="ORF">EYW49_08470</name>
</gene>